<dbReference type="AlphaFoldDB" id="A0A1I3RZ18"/>
<dbReference type="RefSeq" id="WP_091702190.1">
    <property type="nucleotide sequence ID" value="NZ_BMYN01000003.1"/>
</dbReference>
<sequence>MADTQTLLDHLDSLKASLDAALADKDWDKLVELNKQIKPSIEPLMQALENNEVDPEAVRPRLQALNEFVQAADTAAVEAREEARQSLQEINQNRNAAKAYQGVSSGRSK</sequence>
<gene>
    <name evidence="1" type="ORF">SAMN05216429_103148</name>
</gene>
<evidence type="ECO:0000313" key="2">
    <source>
        <dbReference type="Proteomes" id="UP000199445"/>
    </source>
</evidence>
<reference evidence="1 2" key="1">
    <citation type="submission" date="2016-10" db="EMBL/GenBank/DDBJ databases">
        <authorList>
            <person name="de Groot N.N."/>
        </authorList>
    </citation>
    <scope>NUCLEOTIDE SEQUENCE [LARGE SCALE GENOMIC DNA]</scope>
    <source>
        <strain evidence="1 2">IBRC-M 10445</strain>
    </source>
</reference>
<protein>
    <recommendedName>
        <fullName evidence="3">Protein FliT</fullName>
    </recommendedName>
</protein>
<dbReference type="OrthoDB" id="6368381at2"/>
<dbReference type="EMBL" id="FOSC01000003">
    <property type="protein sequence ID" value="SFJ51884.1"/>
    <property type="molecule type" value="Genomic_DNA"/>
</dbReference>
<keyword evidence="2" id="KW-1185">Reference proteome</keyword>
<evidence type="ECO:0008006" key="3">
    <source>
        <dbReference type="Google" id="ProtNLM"/>
    </source>
</evidence>
<name>A0A1I3RZ18_9GAMM</name>
<accession>A0A1I3RZ18</accession>
<organism evidence="1 2">
    <name type="scientific">Marinobacter persicus</name>
    <dbReference type="NCBI Taxonomy" id="930118"/>
    <lineage>
        <taxon>Bacteria</taxon>
        <taxon>Pseudomonadati</taxon>
        <taxon>Pseudomonadota</taxon>
        <taxon>Gammaproteobacteria</taxon>
        <taxon>Pseudomonadales</taxon>
        <taxon>Marinobacteraceae</taxon>
        <taxon>Marinobacter</taxon>
    </lineage>
</organism>
<proteinExistence type="predicted"/>
<evidence type="ECO:0000313" key="1">
    <source>
        <dbReference type="EMBL" id="SFJ51884.1"/>
    </source>
</evidence>
<dbReference type="Gene3D" id="1.20.58.380">
    <property type="entry name" value="Flagellar protein flit"/>
    <property type="match status" value="1"/>
</dbReference>
<dbReference type="Proteomes" id="UP000199445">
    <property type="component" value="Unassembled WGS sequence"/>
</dbReference>